<evidence type="ECO:0000313" key="1">
    <source>
        <dbReference type="EMBL" id="TGG39968.1"/>
    </source>
</evidence>
<gene>
    <name evidence="1" type="ORF">EZ315_04360</name>
</gene>
<dbReference type="GeneID" id="82149015"/>
<sequence length="294" mass="32515">MIAAVFMPGCEHNELCYDHTHVTELNVEFDWSQAPDADPSTMVVHFFRPDGSLYRRVEFTQRTGGKVRLEAGEYSILFHNGNMETVYELGNSHSDYALSGVSRSILEPMGREGDAPRPPESADQLIFSAPDQVWAGSHSAIEILPGVAGQTVKLTPVEATMEYTVEITGVENLRDDIDVSAAITGMSPLYRLAEGCHGGEAATLPISVERVGDNTLVAHFRTFGHCPQTELAHTFSVYTSNKFFVNYDITEKMHNAPDPRHVVIEIHGLRLPDAGMGTEISGWENVEEYEIDMN</sequence>
<proteinExistence type="predicted"/>
<name>A0A4Z0V974_9BACT</name>
<dbReference type="Proteomes" id="UP000297635">
    <property type="component" value="Unassembled WGS sequence"/>
</dbReference>
<dbReference type="EMBL" id="SJSA01000001">
    <property type="protein sequence ID" value="TGG39968.1"/>
    <property type="molecule type" value="Genomic_DNA"/>
</dbReference>
<comment type="caution">
    <text evidence="1">The sequence shown here is derived from an EMBL/GenBank/DDBJ whole genome shotgun (WGS) entry which is preliminary data.</text>
</comment>
<dbReference type="InterPro" id="IPR033410">
    <property type="entry name" value="DUF5119"/>
</dbReference>
<reference evidence="1 2" key="1">
    <citation type="submission" date="2019-02" db="EMBL/GenBank/DDBJ databases">
        <title>Isolation and identification of novel species under the genus Muribaculum.</title>
        <authorList>
            <person name="Miyake S."/>
            <person name="Ding Y."/>
            <person name="Low A."/>
            <person name="Soh M."/>
            <person name="Seedorf H."/>
        </authorList>
    </citation>
    <scope>NUCLEOTIDE SEQUENCE [LARGE SCALE GENOMIC DNA]</scope>
    <source>
        <strain evidence="1 2">TLL-A3</strain>
    </source>
</reference>
<dbReference type="AlphaFoldDB" id="A0A4Z0V974"/>
<evidence type="ECO:0000313" key="2">
    <source>
        <dbReference type="Proteomes" id="UP000297635"/>
    </source>
</evidence>
<dbReference type="Pfam" id="PF17145">
    <property type="entry name" value="DUF5119"/>
    <property type="match status" value="1"/>
</dbReference>
<organism evidence="1 2">
    <name type="scientific">Duncaniella freteri</name>
    <dbReference type="NCBI Taxonomy" id="2530391"/>
    <lineage>
        <taxon>Bacteria</taxon>
        <taxon>Pseudomonadati</taxon>
        <taxon>Bacteroidota</taxon>
        <taxon>Bacteroidia</taxon>
        <taxon>Bacteroidales</taxon>
        <taxon>Muribaculaceae</taxon>
        <taxon>Duncaniella</taxon>
    </lineage>
</organism>
<protein>
    <submittedName>
        <fullName evidence="1">DUF5119 domain-containing protein</fullName>
    </submittedName>
</protein>
<keyword evidence="2" id="KW-1185">Reference proteome</keyword>
<accession>A0A4Z0V974</accession>
<dbReference type="RefSeq" id="WP_135470935.1">
    <property type="nucleotide sequence ID" value="NZ_CASJDB010000015.1"/>
</dbReference>